<accession>A0A4Q7UYL2</accession>
<keyword evidence="2" id="KW-1185">Reference proteome</keyword>
<dbReference type="CDD" id="cd07067">
    <property type="entry name" value="HP_PGM_like"/>
    <property type="match status" value="1"/>
</dbReference>
<evidence type="ECO:0000313" key="1">
    <source>
        <dbReference type="EMBL" id="RZT85269.1"/>
    </source>
</evidence>
<dbReference type="AlphaFoldDB" id="A0A4Q7UYL2"/>
<comment type="caution">
    <text evidence="1">The sequence shown here is derived from an EMBL/GenBank/DDBJ whole genome shotgun (WGS) entry which is preliminary data.</text>
</comment>
<gene>
    <name evidence="1" type="ORF">EV383_2133</name>
</gene>
<dbReference type="InterPro" id="IPR013078">
    <property type="entry name" value="His_Pase_superF_clade-1"/>
</dbReference>
<dbReference type="OrthoDB" id="5241674at2"/>
<dbReference type="RefSeq" id="WP_130289757.1">
    <property type="nucleotide sequence ID" value="NZ_SHKL01000001.1"/>
</dbReference>
<sequence length="198" mass="21174">MQLILVRHALPDRVAHDDGSTADPSLTPEGEAQAGRLVAALRDDRVDALWSSPMHRALETAAPLAAALGAEPTVSADLREYDAEGRAYTPIAEMADADPDVWERMRSGLLPTHVDVEAFSSRVVRAVEDVVAAHPGKATAVVVAHAGVINAYLASVLEIPRPLPFPLDYVGVSRVICARGGRRRVRTVNEVAHVADLL</sequence>
<evidence type="ECO:0000313" key="2">
    <source>
        <dbReference type="Proteomes" id="UP000291591"/>
    </source>
</evidence>
<dbReference type="Pfam" id="PF00300">
    <property type="entry name" value="His_Phos_1"/>
    <property type="match status" value="1"/>
</dbReference>
<dbReference type="PANTHER" id="PTHR48100:SF62">
    <property type="entry name" value="GLUCOSYL-3-PHOSPHOGLYCERATE PHOSPHATASE"/>
    <property type="match status" value="1"/>
</dbReference>
<dbReference type="InterPro" id="IPR029033">
    <property type="entry name" value="His_PPase_superfam"/>
</dbReference>
<dbReference type="PANTHER" id="PTHR48100">
    <property type="entry name" value="BROAD-SPECIFICITY PHOSPHATASE YOR283W-RELATED"/>
    <property type="match status" value="1"/>
</dbReference>
<dbReference type="GO" id="GO:0005737">
    <property type="term" value="C:cytoplasm"/>
    <property type="evidence" value="ECO:0007669"/>
    <property type="project" value="TreeGrafter"/>
</dbReference>
<proteinExistence type="predicted"/>
<dbReference type="SUPFAM" id="SSF53254">
    <property type="entry name" value="Phosphoglycerate mutase-like"/>
    <property type="match status" value="1"/>
</dbReference>
<dbReference type="EMBL" id="SHKL01000001">
    <property type="protein sequence ID" value="RZT85269.1"/>
    <property type="molecule type" value="Genomic_DNA"/>
</dbReference>
<protein>
    <submittedName>
        <fullName evidence="1">Putative phosphoglycerate mutase</fullName>
    </submittedName>
</protein>
<dbReference type="Proteomes" id="UP000291591">
    <property type="component" value="Unassembled WGS sequence"/>
</dbReference>
<dbReference type="Gene3D" id="3.40.50.1240">
    <property type="entry name" value="Phosphoglycerate mutase-like"/>
    <property type="match status" value="1"/>
</dbReference>
<dbReference type="InterPro" id="IPR050275">
    <property type="entry name" value="PGM_Phosphatase"/>
</dbReference>
<organism evidence="1 2">
    <name type="scientific">Pseudonocardia sediminis</name>
    <dbReference type="NCBI Taxonomy" id="1397368"/>
    <lineage>
        <taxon>Bacteria</taxon>
        <taxon>Bacillati</taxon>
        <taxon>Actinomycetota</taxon>
        <taxon>Actinomycetes</taxon>
        <taxon>Pseudonocardiales</taxon>
        <taxon>Pseudonocardiaceae</taxon>
        <taxon>Pseudonocardia</taxon>
    </lineage>
</organism>
<name>A0A4Q7UYL2_PSEST</name>
<dbReference type="GO" id="GO:0016791">
    <property type="term" value="F:phosphatase activity"/>
    <property type="evidence" value="ECO:0007669"/>
    <property type="project" value="TreeGrafter"/>
</dbReference>
<dbReference type="SMART" id="SM00855">
    <property type="entry name" value="PGAM"/>
    <property type="match status" value="1"/>
</dbReference>
<reference evidence="1 2" key="1">
    <citation type="submission" date="2019-02" db="EMBL/GenBank/DDBJ databases">
        <title>Sequencing the genomes of 1000 actinobacteria strains.</title>
        <authorList>
            <person name="Klenk H.-P."/>
        </authorList>
    </citation>
    <scope>NUCLEOTIDE SEQUENCE [LARGE SCALE GENOMIC DNA]</scope>
    <source>
        <strain evidence="1 2">DSM 45779</strain>
    </source>
</reference>